<reference evidence="1 2" key="1">
    <citation type="journal article" date="2014" name="Genome Announc.">
        <title>Draft Genome Sequences of Three Alkaliphilic Bacillus Strains, Bacillus wakoensis JCM 9140T, Bacillus akibai JCM 9157T, and Bacillus hemicellulosilyticus JCM 9152T.</title>
        <authorList>
            <person name="Yuki M."/>
            <person name="Oshima K."/>
            <person name="Suda W."/>
            <person name="Oshida Y."/>
            <person name="Kitamura K."/>
            <person name="Iida T."/>
            <person name="Hattori M."/>
            <person name="Ohkuma M."/>
        </authorList>
    </citation>
    <scope>NUCLEOTIDE SEQUENCE [LARGE SCALE GENOMIC DNA]</scope>
    <source>
        <strain evidence="1 2">JCM 9157</strain>
    </source>
</reference>
<comment type="caution">
    <text evidence="1">The sequence shown here is derived from an EMBL/GenBank/DDBJ whole genome shotgun (WGS) entry which is preliminary data.</text>
</comment>
<keyword evidence="2" id="KW-1185">Reference proteome</keyword>
<name>W4QYK4_HALA3</name>
<dbReference type="Proteomes" id="UP000018896">
    <property type="component" value="Unassembled WGS sequence"/>
</dbReference>
<dbReference type="EMBL" id="BAUV01000057">
    <property type="protein sequence ID" value="GAE37166.1"/>
    <property type="molecule type" value="Genomic_DNA"/>
</dbReference>
<evidence type="ECO:0000313" key="2">
    <source>
        <dbReference type="Proteomes" id="UP000018896"/>
    </source>
</evidence>
<dbReference type="AlphaFoldDB" id="W4QYK4"/>
<accession>W4QYK4</accession>
<sequence length="57" mass="6559">MMERGFGRVINTTSGIKNEPAVYFFVRNIDFDMLASRGRICVNIFVHFLKITSGFLK</sequence>
<evidence type="ECO:0000313" key="1">
    <source>
        <dbReference type="EMBL" id="GAE37166.1"/>
    </source>
</evidence>
<gene>
    <name evidence="1" type="ORF">JCM9157_4423</name>
</gene>
<protein>
    <submittedName>
        <fullName evidence="1">3-oxoacyl-[acyl-carrier protein] reductase</fullName>
    </submittedName>
</protein>
<proteinExistence type="predicted"/>
<organism evidence="1 2">
    <name type="scientific">Halalkalibacter akibai (strain ATCC 43226 / DSM 21942 / CIP 109018 / JCM 9157 / 1139)</name>
    <name type="common">Bacillus akibai</name>
    <dbReference type="NCBI Taxonomy" id="1236973"/>
    <lineage>
        <taxon>Bacteria</taxon>
        <taxon>Bacillati</taxon>
        <taxon>Bacillota</taxon>
        <taxon>Bacilli</taxon>
        <taxon>Bacillales</taxon>
        <taxon>Bacillaceae</taxon>
        <taxon>Halalkalibacter</taxon>
    </lineage>
</organism>